<reference evidence="3" key="1">
    <citation type="submission" date="2023-06" db="EMBL/GenBank/DDBJ databases">
        <authorList>
            <person name="Jiang Y."/>
            <person name="Liu Q."/>
        </authorList>
    </citation>
    <scope>NUCLEOTIDE SEQUENCE</scope>
    <source>
        <strain evidence="3">CGMCC 1.12089</strain>
    </source>
</reference>
<dbReference type="EMBL" id="JASZYV010000003">
    <property type="protein sequence ID" value="MDM0046271.1"/>
    <property type="molecule type" value="Genomic_DNA"/>
</dbReference>
<accession>A0ABT7NE96</accession>
<keyword evidence="4" id="KW-1185">Reference proteome</keyword>
<evidence type="ECO:0000256" key="1">
    <source>
        <dbReference type="SAM" id="MobiDB-lite"/>
    </source>
</evidence>
<name>A0ABT7NE96_9BURK</name>
<feature type="region of interest" description="Disordered" evidence="1">
    <location>
        <begin position="23"/>
        <end position="99"/>
    </location>
</feature>
<sequence>MKRTLIALGTLALVSTAFAQQHVHNPEAAPDHDTKPQVAADSKAQAKQPGVTKIKDGSTARGQGSGVAKASKAEEHGQSHADAREAKPHTVPEQGGTPK</sequence>
<evidence type="ECO:0000313" key="3">
    <source>
        <dbReference type="EMBL" id="MDM0046271.1"/>
    </source>
</evidence>
<feature type="signal peptide" evidence="2">
    <location>
        <begin position="1"/>
        <end position="19"/>
    </location>
</feature>
<keyword evidence="2" id="KW-0732">Signal</keyword>
<dbReference type="Proteomes" id="UP001174908">
    <property type="component" value="Unassembled WGS sequence"/>
</dbReference>
<dbReference type="RefSeq" id="WP_286661353.1">
    <property type="nucleotide sequence ID" value="NZ_JASZYV010000003.1"/>
</dbReference>
<proteinExistence type="predicted"/>
<organism evidence="3 4">
    <name type="scientific">Variovorax dokdonensis</name>
    <dbReference type="NCBI Taxonomy" id="344883"/>
    <lineage>
        <taxon>Bacteria</taxon>
        <taxon>Pseudomonadati</taxon>
        <taxon>Pseudomonadota</taxon>
        <taxon>Betaproteobacteria</taxon>
        <taxon>Burkholderiales</taxon>
        <taxon>Comamonadaceae</taxon>
        <taxon>Variovorax</taxon>
    </lineage>
</organism>
<evidence type="ECO:0000313" key="4">
    <source>
        <dbReference type="Proteomes" id="UP001174908"/>
    </source>
</evidence>
<gene>
    <name evidence="3" type="ORF">QTH91_17395</name>
</gene>
<evidence type="ECO:0000256" key="2">
    <source>
        <dbReference type="SAM" id="SignalP"/>
    </source>
</evidence>
<feature type="chain" id="PRO_5046587616" evidence="2">
    <location>
        <begin position="20"/>
        <end position="99"/>
    </location>
</feature>
<comment type="caution">
    <text evidence="3">The sequence shown here is derived from an EMBL/GenBank/DDBJ whole genome shotgun (WGS) entry which is preliminary data.</text>
</comment>
<protein>
    <submittedName>
        <fullName evidence="3">Uncharacterized protein</fullName>
    </submittedName>
</protein>
<feature type="compositionally biased region" description="Basic and acidic residues" evidence="1">
    <location>
        <begin position="71"/>
        <end position="90"/>
    </location>
</feature>